<dbReference type="PANTHER" id="PTHR30548:SF1">
    <property type="entry name" value="DEHYDRATASE SUBUNIT MJ0007-RELATED"/>
    <property type="match status" value="1"/>
</dbReference>
<accession>X1UTL7</accession>
<dbReference type="Gene3D" id="3.40.50.11900">
    <property type="match status" value="1"/>
</dbReference>
<proteinExistence type="inferred from homology"/>
<dbReference type="EMBL" id="BARW01039500">
    <property type="protein sequence ID" value="GAJ20858.1"/>
    <property type="molecule type" value="Genomic_DNA"/>
</dbReference>
<evidence type="ECO:0000256" key="1">
    <source>
        <dbReference type="ARBA" id="ARBA00005806"/>
    </source>
</evidence>
<sequence>CDHISLMSSFLKDRLQEKGIQVLNLERDYSRANRGQLSTRIEAFLEMMK</sequence>
<comment type="similarity">
    <text evidence="1">Belongs to the FldB/FldC dehydratase alpha/beta subunit family.</text>
</comment>
<dbReference type="InterPro" id="IPR010327">
    <property type="entry name" value="FldB/FldC_alpha/beta"/>
</dbReference>
<evidence type="ECO:0008006" key="3">
    <source>
        <dbReference type="Google" id="ProtNLM"/>
    </source>
</evidence>
<comment type="caution">
    <text evidence="2">The sequence shown here is derived from an EMBL/GenBank/DDBJ whole genome shotgun (WGS) entry which is preliminary data.</text>
</comment>
<gene>
    <name evidence="2" type="ORF">S12H4_60138</name>
</gene>
<evidence type="ECO:0000313" key="2">
    <source>
        <dbReference type="EMBL" id="GAJ20858.1"/>
    </source>
</evidence>
<feature type="non-terminal residue" evidence="2">
    <location>
        <position position="1"/>
    </location>
</feature>
<reference evidence="2" key="1">
    <citation type="journal article" date="2014" name="Front. Microbiol.">
        <title>High frequency of phylogenetically diverse reductive dehalogenase-homologous genes in deep subseafloor sedimentary metagenomes.</title>
        <authorList>
            <person name="Kawai M."/>
            <person name="Futagami T."/>
            <person name="Toyoda A."/>
            <person name="Takaki Y."/>
            <person name="Nishi S."/>
            <person name="Hori S."/>
            <person name="Arai W."/>
            <person name="Tsubouchi T."/>
            <person name="Morono Y."/>
            <person name="Uchiyama I."/>
            <person name="Ito T."/>
            <person name="Fujiyama A."/>
            <person name="Inagaki F."/>
            <person name="Takami H."/>
        </authorList>
    </citation>
    <scope>NUCLEOTIDE SEQUENCE</scope>
    <source>
        <strain evidence="2">Expedition CK06-06</strain>
    </source>
</reference>
<dbReference type="Pfam" id="PF06050">
    <property type="entry name" value="HGD-D"/>
    <property type="match status" value="1"/>
</dbReference>
<organism evidence="2">
    <name type="scientific">marine sediment metagenome</name>
    <dbReference type="NCBI Taxonomy" id="412755"/>
    <lineage>
        <taxon>unclassified sequences</taxon>
        <taxon>metagenomes</taxon>
        <taxon>ecological metagenomes</taxon>
    </lineage>
</organism>
<dbReference type="PANTHER" id="PTHR30548">
    <property type="entry name" value="2-HYDROXYGLUTARYL-COA DEHYDRATASE, D-COMPONENT-RELATED"/>
    <property type="match status" value="1"/>
</dbReference>
<protein>
    <recommendedName>
        <fullName evidence="3">2-hydroxyacyl-CoA dehydratase</fullName>
    </recommendedName>
</protein>
<dbReference type="AlphaFoldDB" id="X1UTL7"/>
<name>X1UTL7_9ZZZZ</name>